<comment type="caution">
    <text evidence="3">The sequence shown here is derived from an EMBL/GenBank/DDBJ whole genome shotgun (WGS) entry which is preliminary data.</text>
</comment>
<proteinExistence type="predicted"/>
<organism evidence="3 4">
    <name type="scientific">Pieris macdunnoughi</name>
    <dbReference type="NCBI Taxonomy" id="345717"/>
    <lineage>
        <taxon>Eukaryota</taxon>
        <taxon>Metazoa</taxon>
        <taxon>Ecdysozoa</taxon>
        <taxon>Arthropoda</taxon>
        <taxon>Hexapoda</taxon>
        <taxon>Insecta</taxon>
        <taxon>Pterygota</taxon>
        <taxon>Neoptera</taxon>
        <taxon>Endopterygota</taxon>
        <taxon>Lepidoptera</taxon>
        <taxon>Glossata</taxon>
        <taxon>Ditrysia</taxon>
        <taxon>Papilionoidea</taxon>
        <taxon>Pieridae</taxon>
        <taxon>Pierinae</taxon>
        <taxon>Pieris</taxon>
    </lineage>
</organism>
<dbReference type="EMBL" id="CAJOBZ010000023">
    <property type="protein sequence ID" value="CAF4871776.1"/>
    <property type="molecule type" value="Genomic_DNA"/>
</dbReference>
<feature type="coiled-coil region" evidence="1">
    <location>
        <begin position="103"/>
        <end position="144"/>
    </location>
</feature>
<dbReference type="AlphaFoldDB" id="A0A821TEN8"/>
<dbReference type="Proteomes" id="UP000663880">
    <property type="component" value="Unassembled WGS sequence"/>
</dbReference>
<sequence>MESTVIESDGRCACEVGPSLAVLNDVHKAYEEKMDLINRTAGSQKLQKQVQLLQSWVGDLVAQNTLLARTVEELEIELTSRVLSERRKFSEKDKSKNVICDEVSELKIKIDSLQRDNLNKEREIRKLSKEVQQYEQTINSLRNDISMSKYHTPDVSRKDAAVTVEICCSANKECGDIEPVKEGGARDEQVQYQERIQHMESSGQNVRALREVNVSLSEEVQALHRVCAALDEQCRVSALRAQFKDEIIREMRRQLKWAKAKLKESDQKSNTEATSSQSYGSVRRSNGRERDLPDLDMNPDWICQNRIYDGSGDVVSYGRD</sequence>
<evidence type="ECO:0000313" key="4">
    <source>
        <dbReference type="Proteomes" id="UP000663880"/>
    </source>
</evidence>
<name>A0A821TEN8_9NEOP</name>
<reference evidence="3" key="1">
    <citation type="submission" date="2021-02" db="EMBL/GenBank/DDBJ databases">
        <authorList>
            <person name="Steward A R."/>
        </authorList>
    </citation>
    <scope>NUCLEOTIDE SEQUENCE</scope>
</reference>
<feature type="region of interest" description="Disordered" evidence="2">
    <location>
        <begin position="261"/>
        <end position="296"/>
    </location>
</feature>
<feature type="compositionally biased region" description="Polar residues" evidence="2">
    <location>
        <begin position="270"/>
        <end position="284"/>
    </location>
</feature>
<dbReference type="OrthoDB" id="6350415at2759"/>
<gene>
    <name evidence="3" type="ORF">PMACD_LOCUS8830</name>
</gene>
<evidence type="ECO:0000313" key="3">
    <source>
        <dbReference type="EMBL" id="CAF4871776.1"/>
    </source>
</evidence>
<evidence type="ECO:0000256" key="1">
    <source>
        <dbReference type="SAM" id="Coils"/>
    </source>
</evidence>
<keyword evidence="4" id="KW-1185">Reference proteome</keyword>
<keyword evidence="1" id="KW-0175">Coiled coil</keyword>
<protein>
    <submittedName>
        <fullName evidence="3">Uncharacterized protein</fullName>
    </submittedName>
</protein>
<accession>A0A821TEN8</accession>
<evidence type="ECO:0000256" key="2">
    <source>
        <dbReference type="SAM" id="MobiDB-lite"/>
    </source>
</evidence>